<dbReference type="EMBL" id="LIAE01010291">
    <property type="protein sequence ID" value="PAV63829.1"/>
    <property type="molecule type" value="Genomic_DNA"/>
</dbReference>
<sequence length="116" mass="13284">MKGRTTQGLPAGEMLMPSSESTWGCSKCFMMTPSRRNFSMCAISLALSPLRVLTATGTSRPPGSRIRPRRFYEEHRKQAKHAPVRTHKLAKIEEGGRRKGKKRRRNHKESIHKRQI</sequence>
<protein>
    <submittedName>
        <fullName evidence="2">Uncharacterized protein</fullName>
    </submittedName>
</protein>
<comment type="caution">
    <text evidence="2">The sequence shown here is derived from an EMBL/GenBank/DDBJ whole genome shotgun (WGS) entry which is preliminary data.</text>
</comment>
<organism evidence="2 3">
    <name type="scientific">Diploscapter pachys</name>
    <dbReference type="NCBI Taxonomy" id="2018661"/>
    <lineage>
        <taxon>Eukaryota</taxon>
        <taxon>Metazoa</taxon>
        <taxon>Ecdysozoa</taxon>
        <taxon>Nematoda</taxon>
        <taxon>Chromadorea</taxon>
        <taxon>Rhabditida</taxon>
        <taxon>Rhabditina</taxon>
        <taxon>Rhabditomorpha</taxon>
        <taxon>Rhabditoidea</taxon>
        <taxon>Rhabditidae</taxon>
        <taxon>Diploscapter</taxon>
    </lineage>
</organism>
<keyword evidence="3" id="KW-1185">Reference proteome</keyword>
<feature type="compositionally biased region" description="Basic residues" evidence="1">
    <location>
        <begin position="77"/>
        <end position="89"/>
    </location>
</feature>
<name>A0A2A2JQJ7_9BILA</name>
<dbReference type="AlphaFoldDB" id="A0A2A2JQJ7"/>
<evidence type="ECO:0000313" key="3">
    <source>
        <dbReference type="Proteomes" id="UP000218231"/>
    </source>
</evidence>
<feature type="region of interest" description="Disordered" evidence="1">
    <location>
        <begin position="55"/>
        <end position="116"/>
    </location>
</feature>
<dbReference type="Proteomes" id="UP000218231">
    <property type="component" value="Unassembled WGS sequence"/>
</dbReference>
<evidence type="ECO:0000313" key="2">
    <source>
        <dbReference type="EMBL" id="PAV63829.1"/>
    </source>
</evidence>
<evidence type="ECO:0000256" key="1">
    <source>
        <dbReference type="SAM" id="MobiDB-lite"/>
    </source>
</evidence>
<gene>
    <name evidence="2" type="ORF">WR25_03237</name>
</gene>
<feature type="compositionally biased region" description="Basic residues" evidence="1">
    <location>
        <begin position="98"/>
        <end position="116"/>
    </location>
</feature>
<accession>A0A2A2JQJ7</accession>
<proteinExistence type="predicted"/>
<reference evidence="2 3" key="1">
    <citation type="journal article" date="2017" name="Curr. Biol.">
        <title>Genome architecture and evolution of a unichromosomal asexual nematode.</title>
        <authorList>
            <person name="Fradin H."/>
            <person name="Zegar C."/>
            <person name="Gutwein M."/>
            <person name="Lucas J."/>
            <person name="Kovtun M."/>
            <person name="Corcoran D."/>
            <person name="Baugh L.R."/>
            <person name="Kiontke K."/>
            <person name="Gunsalus K."/>
            <person name="Fitch D.H."/>
            <person name="Piano F."/>
        </authorList>
    </citation>
    <scope>NUCLEOTIDE SEQUENCE [LARGE SCALE GENOMIC DNA]</scope>
    <source>
        <strain evidence="2">PF1309</strain>
    </source>
</reference>